<keyword evidence="3" id="KW-1185">Reference proteome</keyword>
<dbReference type="RefSeq" id="WP_184866370.1">
    <property type="nucleotide sequence ID" value="NZ_BAAAWY010000005.1"/>
</dbReference>
<evidence type="ECO:0000313" key="3">
    <source>
        <dbReference type="Proteomes" id="UP000585638"/>
    </source>
</evidence>
<dbReference type="AlphaFoldDB" id="A0A7W9NJR9"/>
<keyword evidence="1" id="KW-0732">Signal</keyword>
<sequence>MRGLPLVGLAALVLAGCSAPAPTPAPVKLDDLDLTPYMGKPCSLFDADQLSDLGLTRPVERPEQPNLSVCVLSAKDPGAFGAIVHLETRATAPKTDDHTKVAGYPALERPGPKDCTVWVVVADHQRLMAETRGDNACHSAENVATSAIATIKRQNP</sequence>
<dbReference type="PROSITE" id="PS51257">
    <property type="entry name" value="PROKAR_LIPOPROTEIN"/>
    <property type="match status" value="1"/>
</dbReference>
<evidence type="ECO:0000256" key="1">
    <source>
        <dbReference type="SAM" id="SignalP"/>
    </source>
</evidence>
<organism evidence="2 3">
    <name type="scientific">Kutzneria kofuensis</name>
    <dbReference type="NCBI Taxonomy" id="103725"/>
    <lineage>
        <taxon>Bacteria</taxon>
        <taxon>Bacillati</taxon>
        <taxon>Actinomycetota</taxon>
        <taxon>Actinomycetes</taxon>
        <taxon>Pseudonocardiales</taxon>
        <taxon>Pseudonocardiaceae</taxon>
        <taxon>Kutzneria</taxon>
    </lineage>
</organism>
<dbReference type="InterPro" id="IPR024520">
    <property type="entry name" value="DUF3558"/>
</dbReference>
<dbReference type="EMBL" id="JACHIR010000001">
    <property type="protein sequence ID" value="MBB5894443.1"/>
    <property type="molecule type" value="Genomic_DNA"/>
</dbReference>
<dbReference type="Pfam" id="PF12079">
    <property type="entry name" value="DUF3558"/>
    <property type="match status" value="1"/>
</dbReference>
<dbReference type="Proteomes" id="UP000585638">
    <property type="component" value="Unassembled WGS sequence"/>
</dbReference>
<feature type="chain" id="PRO_5031222763" description="DUF3558 domain-containing protein" evidence="1">
    <location>
        <begin position="22"/>
        <end position="156"/>
    </location>
</feature>
<feature type="signal peptide" evidence="1">
    <location>
        <begin position="1"/>
        <end position="21"/>
    </location>
</feature>
<evidence type="ECO:0008006" key="4">
    <source>
        <dbReference type="Google" id="ProtNLM"/>
    </source>
</evidence>
<evidence type="ECO:0000313" key="2">
    <source>
        <dbReference type="EMBL" id="MBB5894443.1"/>
    </source>
</evidence>
<accession>A0A7W9NJR9</accession>
<reference evidence="2 3" key="1">
    <citation type="submission" date="2020-08" db="EMBL/GenBank/DDBJ databases">
        <title>Sequencing the genomes of 1000 actinobacteria strains.</title>
        <authorList>
            <person name="Klenk H.-P."/>
        </authorList>
    </citation>
    <scope>NUCLEOTIDE SEQUENCE [LARGE SCALE GENOMIC DNA]</scope>
    <source>
        <strain evidence="2 3">DSM 43851</strain>
    </source>
</reference>
<protein>
    <recommendedName>
        <fullName evidence="4">DUF3558 domain-containing protein</fullName>
    </recommendedName>
</protein>
<comment type="caution">
    <text evidence="2">The sequence shown here is derived from an EMBL/GenBank/DDBJ whole genome shotgun (WGS) entry which is preliminary data.</text>
</comment>
<gene>
    <name evidence="2" type="ORF">BJ998_005639</name>
</gene>
<proteinExistence type="predicted"/>
<name>A0A7W9NJR9_9PSEU</name>